<name>A0A4D7QMZ7_9HYPH</name>
<dbReference type="PROSITE" id="PS51257">
    <property type="entry name" value="PROKAR_LIPOPROTEIN"/>
    <property type="match status" value="1"/>
</dbReference>
<keyword evidence="1" id="KW-0732">Signal</keyword>
<protein>
    <recommendedName>
        <fullName evidence="4">PepSY domain-containing protein</fullName>
    </recommendedName>
</protein>
<evidence type="ECO:0000256" key="1">
    <source>
        <dbReference type="SAM" id="SignalP"/>
    </source>
</evidence>
<proteinExistence type="predicted"/>
<dbReference type="RefSeq" id="WP_137099975.1">
    <property type="nucleotide sequence ID" value="NZ_CP039865.1"/>
</dbReference>
<evidence type="ECO:0000313" key="2">
    <source>
        <dbReference type="EMBL" id="QCK86644.1"/>
    </source>
</evidence>
<dbReference type="OrthoDB" id="7864982at2"/>
<feature type="signal peptide" evidence="1">
    <location>
        <begin position="1"/>
        <end position="23"/>
    </location>
</feature>
<evidence type="ECO:0008006" key="4">
    <source>
        <dbReference type="Google" id="ProtNLM"/>
    </source>
</evidence>
<dbReference type="EMBL" id="CP039865">
    <property type="protein sequence ID" value="QCK86644.1"/>
    <property type="molecule type" value="Genomic_DNA"/>
</dbReference>
<gene>
    <name evidence="2" type="ORF">E8L99_13185</name>
</gene>
<reference evidence="2 3" key="1">
    <citation type="submission" date="2019-04" db="EMBL/GenBank/DDBJ databases">
        <title>Phreatobacter aquaticus sp. nov.</title>
        <authorList>
            <person name="Choi A."/>
            <person name="Baek K."/>
        </authorList>
    </citation>
    <scope>NUCLEOTIDE SEQUENCE [LARGE SCALE GENOMIC DNA]</scope>
    <source>
        <strain evidence="2 3">NMCR1094</strain>
    </source>
</reference>
<accession>A0A4D7QMZ7</accession>
<evidence type="ECO:0000313" key="3">
    <source>
        <dbReference type="Proteomes" id="UP000298588"/>
    </source>
</evidence>
<dbReference type="AlphaFoldDB" id="A0A4D7QMZ7"/>
<sequence>MTLPRTILLLVSVLVAAPAAASAQGCLTPAEQRAAIGAGQAVPLAQAVRNLAPEHRGEVVNARLCRANGELVYLLTVVGRRGKVARARIEAATGHVVQVR</sequence>
<organism evidence="2 3">
    <name type="scientific">Phreatobacter aquaticus</name>
    <dbReference type="NCBI Taxonomy" id="2570229"/>
    <lineage>
        <taxon>Bacteria</taxon>
        <taxon>Pseudomonadati</taxon>
        <taxon>Pseudomonadota</taxon>
        <taxon>Alphaproteobacteria</taxon>
        <taxon>Hyphomicrobiales</taxon>
        <taxon>Phreatobacteraceae</taxon>
        <taxon>Phreatobacter</taxon>
    </lineage>
</organism>
<feature type="chain" id="PRO_5020699152" description="PepSY domain-containing protein" evidence="1">
    <location>
        <begin position="24"/>
        <end position="100"/>
    </location>
</feature>
<dbReference type="Proteomes" id="UP000298588">
    <property type="component" value="Chromosome"/>
</dbReference>
<keyword evidence="3" id="KW-1185">Reference proteome</keyword>
<dbReference type="KEGG" id="paqt:E8L99_13185"/>